<dbReference type="EMBL" id="RXIA01000001">
    <property type="protein sequence ID" value="RVU71769.1"/>
    <property type="molecule type" value="Genomic_DNA"/>
</dbReference>
<reference evidence="2 3" key="1">
    <citation type="submission" date="2018-12" db="EMBL/GenBank/DDBJ databases">
        <authorList>
            <person name="Meng J."/>
        </authorList>
    </citation>
    <scope>NUCLEOTIDE SEQUENCE [LARGE SCALE GENOMIC DNA]</scope>
    <source>
        <strain evidence="2 3">HT111-2</strain>
    </source>
</reference>
<dbReference type="RefSeq" id="WP_103661160.1">
    <property type="nucleotide sequence ID" value="NZ_ML136871.1"/>
</dbReference>
<evidence type="ECO:0000313" key="3">
    <source>
        <dbReference type="Proteomes" id="UP000288291"/>
    </source>
</evidence>
<feature type="region of interest" description="Disordered" evidence="1">
    <location>
        <begin position="1"/>
        <end position="24"/>
    </location>
</feature>
<protein>
    <submittedName>
        <fullName evidence="2">Uncharacterized protein</fullName>
    </submittedName>
</protein>
<name>A0A437SXX4_9LACO</name>
<dbReference type="AlphaFoldDB" id="A0A437SXX4"/>
<proteinExistence type="predicted"/>
<keyword evidence="3" id="KW-1185">Reference proteome</keyword>
<gene>
    <name evidence="2" type="ORF">EJK17_00385</name>
</gene>
<evidence type="ECO:0000256" key="1">
    <source>
        <dbReference type="SAM" id="MobiDB-lite"/>
    </source>
</evidence>
<feature type="compositionally biased region" description="Basic and acidic residues" evidence="1">
    <location>
        <begin position="13"/>
        <end position="24"/>
    </location>
</feature>
<dbReference type="Proteomes" id="UP000288291">
    <property type="component" value="Unassembled WGS sequence"/>
</dbReference>
<evidence type="ECO:0000313" key="2">
    <source>
        <dbReference type="EMBL" id="RVU71769.1"/>
    </source>
</evidence>
<feature type="compositionally biased region" description="Polar residues" evidence="1">
    <location>
        <begin position="1"/>
        <end position="12"/>
    </location>
</feature>
<comment type="caution">
    <text evidence="2">The sequence shown here is derived from an EMBL/GenBank/DDBJ whole genome shotgun (WGS) entry which is preliminary data.</text>
</comment>
<sequence>MVEETQTSTPTVEENKNWQDKANEMKKQVGNGLFVQLAYRSDEKHDCEPVLLSEKQDFNRYPIVVDVPTGLTSPKFNWSTGKWLENSTSGVANQLAKIKDRVEAIQQQQDESAKAKTAESVKNDQLTKMVTMIAGQLGTLSADIKSLKATPTPATTATPKEGE</sequence>
<accession>A0A437SXX4</accession>
<organism evidence="2 3">
    <name type="scientific">Lactobacillus xujianguonis</name>
    <dbReference type="NCBI Taxonomy" id="2495899"/>
    <lineage>
        <taxon>Bacteria</taxon>
        <taxon>Bacillati</taxon>
        <taxon>Bacillota</taxon>
        <taxon>Bacilli</taxon>
        <taxon>Lactobacillales</taxon>
        <taxon>Lactobacillaceae</taxon>
        <taxon>Lactobacillus</taxon>
    </lineage>
</organism>